<dbReference type="InterPro" id="IPR034139">
    <property type="entry name" value="TOPRIM_OLD"/>
</dbReference>
<dbReference type="Gene3D" id="3.40.50.300">
    <property type="entry name" value="P-loop containing nucleotide triphosphate hydrolases"/>
    <property type="match status" value="1"/>
</dbReference>
<evidence type="ECO:0000313" key="3">
    <source>
        <dbReference type="EMBL" id="EFL56592.1"/>
    </source>
</evidence>
<dbReference type="eggNOG" id="COG3950">
    <property type="taxonomic scope" value="Bacteria"/>
</dbReference>
<dbReference type="Proteomes" id="UP000004211">
    <property type="component" value="Unassembled WGS sequence"/>
</dbReference>
<feature type="domain" description="OLD protein-like TOPRIM" evidence="2">
    <location>
        <begin position="375"/>
        <end position="439"/>
    </location>
</feature>
<name>E1L573_9FIRM</name>
<evidence type="ECO:0000259" key="2">
    <source>
        <dbReference type="Pfam" id="PF20469"/>
    </source>
</evidence>
<dbReference type="InterPro" id="IPR051396">
    <property type="entry name" value="Bact_Antivir_Def_Nuclease"/>
</dbReference>
<evidence type="ECO:0000313" key="4">
    <source>
        <dbReference type="Proteomes" id="UP000004211"/>
    </source>
</evidence>
<reference evidence="3 4" key="1">
    <citation type="submission" date="2010-08" db="EMBL/GenBank/DDBJ databases">
        <authorList>
            <person name="Durkin A.S."/>
            <person name="Madupu R."/>
            <person name="Torralba M."/>
            <person name="Gillis M."/>
            <person name="Methe B."/>
            <person name="Sutton G."/>
            <person name="Nelson K.E."/>
        </authorList>
    </citation>
    <scope>NUCLEOTIDE SEQUENCE [LARGE SCALE GENOMIC DNA]</scope>
    <source>
        <strain evidence="3 4">ACS-049-V-Sch6</strain>
    </source>
</reference>
<comment type="caution">
    <text evidence="3">The sequence shown here is derived from an EMBL/GenBank/DDBJ whole genome shotgun (WGS) entry which is preliminary data.</text>
</comment>
<evidence type="ECO:0000259" key="1">
    <source>
        <dbReference type="Pfam" id="PF13175"/>
    </source>
</evidence>
<dbReference type="PANTHER" id="PTHR43581">
    <property type="entry name" value="ATP/GTP PHOSPHATASE"/>
    <property type="match status" value="1"/>
</dbReference>
<protein>
    <submittedName>
        <fullName evidence="3">Uncharacterized protein</fullName>
    </submittedName>
</protein>
<dbReference type="AlphaFoldDB" id="E1L573"/>
<gene>
    <name evidence="3" type="ORF">HMPREF9321_1368</name>
</gene>
<dbReference type="InterPro" id="IPR041685">
    <property type="entry name" value="AAA_GajA/Old/RecF-like"/>
</dbReference>
<organism evidence="3 4">
    <name type="scientific">Veillonella atypica ACS-049-V-Sch6</name>
    <dbReference type="NCBI Taxonomy" id="866776"/>
    <lineage>
        <taxon>Bacteria</taxon>
        <taxon>Bacillati</taxon>
        <taxon>Bacillota</taxon>
        <taxon>Negativicutes</taxon>
        <taxon>Veillonellales</taxon>
        <taxon>Veillonellaceae</taxon>
        <taxon>Veillonella</taxon>
    </lineage>
</organism>
<accession>E1L573</accession>
<dbReference type="EMBL" id="AEDR01000019">
    <property type="protein sequence ID" value="EFL56592.1"/>
    <property type="molecule type" value="Genomic_DNA"/>
</dbReference>
<dbReference type="PANTHER" id="PTHR43581:SF2">
    <property type="entry name" value="EXCINUCLEASE ATPASE SUBUNIT"/>
    <property type="match status" value="1"/>
</dbReference>
<dbReference type="Pfam" id="PF13175">
    <property type="entry name" value="AAA_15"/>
    <property type="match status" value="1"/>
</dbReference>
<proteinExistence type="predicted"/>
<dbReference type="Pfam" id="PF20469">
    <property type="entry name" value="OLD-like_TOPRIM"/>
    <property type="match status" value="1"/>
</dbReference>
<dbReference type="RefSeq" id="WP_005376285.1">
    <property type="nucleotide sequence ID" value="NZ_AEDR01000019.1"/>
</dbReference>
<feature type="domain" description="Endonuclease GajA/Old nuclease/RecF-like AAA" evidence="1">
    <location>
        <begin position="1"/>
        <end position="249"/>
    </location>
</feature>
<dbReference type="SUPFAM" id="SSF52540">
    <property type="entry name" value="P-loop containing nucleoside triphosphate hydrolases"/>
    <property type="match status" value="1"/>
</dbReference>
<dbReference type="CDD" id="cd01026">
    <property type="entry name" value="TOPRIM_OLD"/>
    <property type="match status" value="1"/>
</dbReference>
<dbReference type="InterPro" id="IPR027417">
    <property type="entry name" value="P-loop_NTPase"/>
</dbReference>
<sequence length="538" mass="61733">MYITKIKILNYKSIADTIINLNKDMNIFVGENDAGKSSILEALSAVLMGRINGSGIVQNLRPSLFNSNARKNYLESIKKYDSGKENEVESPPTISVEVFFDDYPDFKGTNNSLGEDAAGIRLEITFDDVYCDLYKDLLSKREIEEIPTEFYQVKLYSFKGETLKSSYLPIRTVFIDTSKKDYSNVVDRLVLNSVSESLTNEEISKLSSEYKSNRAKFMQSETINQINESEGFQLYFDDKKLKIKMKDINHDEWKKDLTLSIDDDYFESLGLGTQNRIKVELLLREEAKLIDFILMEEPENNLSYTNMMKLILKVLGSTGKQFFISTHSSFVANKLLLNNILIVKNGFVDNLNSIPEETLQYFQKLPGYDTLRVILAEKLILVEGPTDELIIQRAYIDEHNHLPIEDGVDIVSVHSLAFKRYLDIARVLNKKVVIVTDNDGDIERNIKQKYKDYSDTNFVYCYEKNESLNTIEPSVLNANLQDLDSLRLALSKNKSMLKKSEADLLNFMLGNKGEWALRIFNSATKIKYPKYILEAIHE</sequence>